<keyword evidence="5" id="KW-1185">Reference proteome</keyword>
<protein>
    <submittedName>
        <fullName evidence="4">Alpha/beta hydrolase</fullName>
    </submittedName>
</protein>
<accession>A0AA41XGY3</accession>
<name>A0AA41XGY3_9MICO</name>
<dbReference type="InterPro" id="IPR050565">
    <property type="entry name" value="LYPA1-2/EST-like"/>
</dbReference>
<comment type="caution">
    <text evidence="4">The sequence shown here is derived from an EMBL/GenBank/DDBJ whole genome shotgun (WGS) entry which is preliminary data.</text>
</comment>
<dbReference type="GO" id="GO:0016787">
    <property type="term" value="F:hydrolase activity"/>
    <property type="evidence" value="ECO:0007669"/>
    <property type="project" value="UniProtKB-KW"/>
</dbReference>
<reference evidence="4" key="1">
    <citation type="submission" date="2022-08" db="EMBL/GenBank/DDBJ databases">
        <authorList>
            <person name="Deng Y."/>
            <person name="Han X.-F."/>
            <person name="Zhang Y.-Q."/>
        </authorList>
    </citation>
    <scope>NUCLEOTIDE SEQUENCE</scope>
    <source>
        <strain evidence="4">CPCC 203407</strain>
    </source>
</reference>
<keyword evidence="2 4" id="KW-0378">Hydrolase</keyword>
<sequence>MTVSVDDGAVVWSHEGRLDGRMLVVLLHGYGQDEHAMAPVTKALGNGPALVTASLRGPRESRAPLPGGRGWYDVDAEIQPEGGQENETAEAVLDWLDALPARRGTPAAVAVVGFSQGGALALHLLRHDPERFAATVMLAGIWLPGTVEGDARLAAVRPRVFWGRSEHDFAIAPHLVARTEAALAGTVDLTHRVYPGDSHALLPDELADVAAYLIG</sequence>
<dbReference type="InterPro" id="IPR003140">
    <property type="entry name" value="PLipase/COase/thioEstase"/>
</dbReference>
<dbReference type="InterPro" id="IPR029058">
    <property type="entry name" value="AB_hydrolase_fold"/>
</dbReference>
<gene>
    <name evidence="4" type="ORF">N1028_18050</name>
</gene>
<evidence type="ECO:0000313" key="4">
    <source>
        <dbReference type="EMBL" id="MCS5727802.1"/>
    </source>
</evidence>
<proteinExistence type="inferred from homology"/>
<feature type="domain" description="Phospholipase/carboxylesterase/thioesterase" evidence="3">
    <location>
        <begin position="20"/>
        <end position="213"/>
    </location>
</feature>
<dbReference type="Pfam" id="PF02230">
    <property type="entry name" value="Abhydrolase_2"/>
    <property type="match status" value="1"/>
</dbReference>
<dbReference type="SUPFAM" id="SSF53474">
    <property type="entry name" value="alpha/beta-Hydrolases"/>
    <property type="match status" value="1"/>
</dbReference>
<evidence type="ECO:0000256" key="1">
    <source>
        <dbReference type="ARBA" id="ARBA00006499"/>
    </source>
</evidence>
<evidence type="ECO:0000256" key="2">
    <source>
        <dbReference type="ARBA" id="ARBA00022801"/>
    </source>
</evidence>
<dbReference type="Gene3D" id="3.40.50.1820">
    <property type="entry name" value="alpha/beta hydrolase"/>
    <property type="match status" value="1"/>
</dbReference>
<dbReference type="AlphaFoldDB" id="A0AA41XGY3"/>
<dbReference type="PANTHER" id="PTHR10655">
    <property type="entry name" value="LYSOPHOSPHOLIPASE-RELATED"/>
    <property type="match status" value="1"/>
</dbReference>
<comment type="similarity">
    <text evidence="1">Belongs to the AB hydrolase superfamily. AB hydrolase 2 family.</text>
</comment>
<evidence type="ECO:0000313" key="5">
    <source>
        <dbReference type="Proteomes" id="UP001165587"/>
    </source>
</evidence>
<dbReference type="Proteomes" id="UP001165587">
    <property type="component" value="Unassembled WGS sequence"/>
</dbReference>
<dbReference type="EMBL" id="JANLCK010000014">
    <property type="protein sequence ID" value="MCS5727802.1"/>
    <property type="molecule type" value="Genomic_DNA"/>
</dbReference>
<dbReference type="RefSeq" id="WP_259530851.1">
    <property type="nucleotide sequence ID" value="NZ_JANLCK010000014.1"/>
</dbReference>
<evidence type="ECO:0000259" key="3">
    <source>
        <dbReference type="Pfam" id="PF02230"/>
    </source>
</evidence>
<dbReference type="PANTHER" id="PTHR10655:SF17">
    <property type="entry name" value="LYSOPHOSPHOLIPASE-LIKE PROTEIN 1"/>
    <property type="match status" value="1"/>
</dbReference>
<organism evidence="4 5">
    <name type="scientific">Herbiconiux oxytropis</name>
    <dbReference type="NCBI Taxonomy" id="2970915"/>
    <lineage>
        <taxon>Bacteria</taxon>
        <taxon>Bacillati</taxon>
        <taxon>Actinomycetota</taxon>
        <taxon>Actinomycetes</taxon>
        <taxon>Micrococcales</taxon>
        <taxon>Microbacteriaceae</taxon>
        <taxon>Herbiconiux</taxon>
    </lineage>
</organism>